<reference evidence="2" key="2">
    <citation type="submission" date="2017-11" db="EMBL/GenBank/DDBJ databases">
        <title>Coralsnake Venomics: Analyses of Venom Gland Transcriptomes and Proteomes of Six Brazilian Taxa.</title>
        <authorList>
            <person name="Aird S.D."/>
            <person name="Jorge da Silva N."/>
            <person name="Qiu L."/>
            <person name="Villar-Briones A."/>
            <person name="Aparecida-Saddi V."/>
            <person name="Campos-Telles M.P."/>
            <person name="Grau M."/>
            <person name="Mikheyev A.S."/>
        </authorList>
    </citation>
    <scope>NUCLEOTIDE SEQUENCE</scope>
    <source>
        <tissue evidence="2">Venom_gland</tissue>
    </source>
</reference>
<protein>
    <submittedName>
        <fullName evidence="2">Uncharacterized protein</fullName>
    </submittedName>
</protein>
<feature type="coiled-coil region" evidence="1">
    <location>
        <begin position="12"/>
        <end position="162"/>
    </location>
</feature>
<sequence length="176" mass="21348">MEMILKTEMNVLQREKRTSTVMTAENQKLREELERMNISHTKLKAEYEGLHSHTKELKTSLNNSQLELNRWQAQYDELKEQHQTIDITLTKLENHCELLARLKGNLEEENHHLLSQIQLLSHQNQKLLEQNMENKEQYHEEQKQYIDKLNALRRHKEKLEEKIMDQYRFYDPTPKK</sequence>
<proteinExistence type="predicted"/>
<accession>A0A2D4KNA0</accession>
<dbReference type="GO" id="GO:0031122">
    <property type="term" value="P:cytoplasmic microtubule organization"/>
    <property type="evidence" value="ECO:0007669"/>
    <property type="project" value="TreeGrafter"/>
</dbReference>
<evidence type="ECO:0000256" key="1">
    <source>
        <dbReference type="SAM" id="Coils"/>
    </source>
</evidence>
<dbReference type="Gene3D" id="1.20.5.1160">
    <property type="entry name" value="Vasodilator-stimulated phosphoprotein"/>
    <property type="match status" value="1"/>
</dbReference>
<dbReference type="GO" id="GO:0051959">
    <property type="term" value="F:dynein light intermediate chain binding"/>
    <property type="evidence" value="ECO:0007669"/>
    <property type="project" value="TreeGrafter"/>
</dbReference>
<keyword evidence="1" id="KW-0175">Coiled coil</keyword>
<dbReference type="PANTHER" id="PTHR18947">
    <property type="entry name" value="HOOK PROTEINS"/>
    <property type="match status" value="1"/>
</dbReference>
<name>A0A2D4KNA0_9SAUR</name>
<reference evidence="2" key="1">
    <citation type="submission" date="2017-07" db="EMBL/GenBank/DDBJ databases">
        <authorList>
            <person name="Mikheyev A."/>
            <person name="Grau M."/>
        </authorList>
    </citation>
    <scope>NUCLEOTIDE SEQUENCE</scope>
    <source>
        <tissue evidence="2">Venom_gland</tissue>
    </source>
</reference>
<dbReference type="AlphaFoldDB" id="A0A2D4KNA0"/>
<dbReference type="GO" id="GO:0005813">
    <property type="term" value="C:centrosome"/>
    <property type="evidence" value="ECO:0007669"/>
    <property type="project" value="TreeGrafter"/>
</dbReference>
<dbReference type="EMBL" id="IACL01083404">
    <property type="protein sequence ID" value="LAB10186.1"/>
    <property type="molecule type" value="Transcribed_RNA"/>
</dbReference>
<dbReference type="GO" id="GO:0008017">
    <property type="term" value="F:microtubule binding"/>
    <property type="evidence" value="ECO:0007669"/>
    <property type="project" value="TreeGrafter"/>
</dbReference>
<organism evidence="2">
    <name type="scientific">Micrurus paraensis</name>
    <dbReference type="NCBI Taxonomy" id="1970185"/>
    <lineage>
        <taxon>Eukaryota</taxon>
        <taxon>Metazoa</taxon>
        <taxon>Chordata</taxon>
        <taxon>Craniata</taxon>
        <taxon>Vertebrata</taxon>
        <taxon>Euteleostomi</taxon>
        <taxon>Lepidosauria</taxon>
        <taxon>Squamata</taxon>
        <taxon>Bifurcata</taxon>
        <taxon>Unidentata</taxon>
        <taxon>Episquamata</taxon>
        <taxon>Toxicofera</taxon>
        <taxon>Serpentes</taxon>
        <taxon>Colubroidea</taxon>
        <taxon>Elapidae</taxon>
        <taxon>Elapinae</taxon>
        <taxon>Micrurus</taxon>
    </lineage>
</organism>
<dbReference type="PANTHER" id="PTHR18947:SF31">
    <property type="entry name" value="PROTEIN DAPLE"/>
    <property type="match status" value="1"/>
</dbReference>
<dbReference type="GO" id="GO:0005737">
    <property type="term" value="C:cytoplasm"/>
    <property type="evidence" value="ECO:0007669"/>
    <property type="project" value="TreeGrafter"/>
</dbReference>
<evidence type="ECO:0000313" key="2">
    <source>
        <dbReference type="EMBL" id="LAB10186.1"/>
    </source>
</evidence>
<dbReference type="GO" id="GO:0030705">
    <property type="term" value="P:cytoskeleton-dependent intracellular transport"/>
    <property type="evidence" value="ECO:0007669"/>
    <property type="project" value="TreeGrafter"/>
</dbReference>